<dbReference type="Proteomes" id="UP000467840">
    <property type="component" value="Chromosome 2"/>
</dbReference>
<accession>A0A6A6KQ85</accession>
<feature type="compositionally biased region" description="Polar residues" evidence="1">
    <location>
        <begin position="794"/>
        <end position="817"/>
    </location>
</feature>
<name>A0A6A6KQ85_HEVBR</name>
<keyword evidence="3" id="KW-1185">Reference proteome</keyword>
<evidence type="ECO:0000313" key="2">
    <source>
        <dbReference type="EMBL" id="KAF2291180.1"/>
    </source>
</evidence>
<reference evidence="2 3" key="1">
    <citation type="journal article" date="2020" name="Mol. Plant">
        <title>The Chromosome-Based Rubber Tree Genome Provides New Insights into Spurge Genome Evolution and Rubber Biosynthesis.</title>
        <authorList>
            <person name="Liu J."/>
            <person name="Shi C."/>
            <person name="Shi C.C."/>
            <person name="Li W."/>
            <person name="Zhang Q.J."/>
            <person name="Zhang Y."/>
            <person name="Li K."/>
            <person name="Lu H.F."/>
            <person name="Shi C."/>
            <person name="Zhu S.T."/>
            <person name="Xiao Z.Y."/>
            <person name="Nan H."/>
            <person name="Yue Y."/>
            <person name="Zhu X.G."/>
            <person name="Wu Y."/>
            <person name="Hong X.N."/>
            <person name="Fan G.Y."/>
            <person name="Tong Y."/>
            <person name="Zhang D."/>
            <person name="Mao C.L."/>
            <person name="Liu Y.L."/>
            <person name="Hao S.J."/>
            <person name="Liu W.Q."/>
            <person name="Lv M.Q."/>
            <person name="Zhang H.B."/>
            <person name="Liu Y."/>
            <person name="Hu-Tang G.R."/>
            <person name="Wang J.P."/>
            <person name="Wang J.H."/>
            <person name="Sun Y.H."/>
            <person name="Ni S.B."/>
            <person name="Chen W.B."/>
            <person name="Zhang X.C."/>
            <person name="Jiao Y.N."/>
            <person name="Eichler E.E."/>
            <person name="Li G.H."/>
            <person name="Liu X."/>
            <person name="Gao L.Z."/>
        </authorList>
    </citation>
    <scope>NUCLEOTIDE SEQUENCE [LARGE SCALE GENOMIC DNA]</scope>
    <source>
        <strain evidence="3">cv. GT1</strain>
        <tissue evidence="2">Leaf</tissue>
    </source>
</reference>
<proteinExistence type="predicted"/>
<dbReference type="AlphaFoldDB" id="A0A6A6KQ85"/>
<feature type="region of interest" description="Disordered" evidence="1">
    <location>
        <begin position="690"/>
        <end position="710"/>
    </location>
</feature>
<evidence type="ECO:0000256" key="1">
    <source>
        <dbReference type="SAM" id="MobiDB-lite"/>
    </source>
</evidence>
<sequence>MEGLERAERSVPGDLSPGMAASLLVGKVADILALKMTSDQPTDPTQLSDLCIYLARVIDYAVAYNEVPPRAQELPFLLRQVYKQCDAFSIQGAVMVLMISVKVGKIFTNVEDVNVEPNYAVSIISRIMDRFYPKIKMGHVLVSLKVKPGYRTIMTDFHILKKTLAPVQVEIGLFVAQIDNISTSSCIVTPPQANFLLNGEGVLGRINISMDTGPQLPTNITTMLNHGMNFLQAVGQFDSDYIIVIAYIHQKSSSDTPELQNYVQPVAPSDSIKDVSELLSRDIAANIISLSRWFLEGFGSDDNIDQAYGRTQGCQGERPEVHGSSGFSSVPANVTDLKMKQADASHSMGTLESEGKERFQDNLFHFPVSENLVSSEANNPGGALQNAPVQIGESSKILSSMLSTPCSSAVPSPSMVGSTTAGISDFPHFTPTLPSAHTNFVSPVLNQESVFVIEGNQVPPSLSHDRVLDNNNVHLHQFRADSSIANNEYGKNANRVSVTTMNFPNQAQCSRPSEQMRNLISWMPNRASFASYQNMPLVPLDVGITCNGSTERGQQFGRVPVSSLPVSDVASSLTLNNLLTQNWEGSGSCRVSDQVVQQVLNGPTEVPFASSSSQSHRLPPCYQFTQHCSSSSMGANATCPSQNMFQAPQYSYLSSTRTTQATIPSQNTVHPSVEAQIQFHQRVSANQVAGTVNNNRPPRRTPSQPMSEMTRTPPFVAVQLQASGARYSLTHNTGAQHNRTTVERRSAVGTVQPVPVAETSGAFASTENWRPTGRMRGSLKGQAYAAALEQFMTRPTQPAQSSQNPSKLTTIPPTAQQMRGLATKRSNVRIN</sequence>
<feature type="region of interest" description="Disordered" evidence="1">
    <location>
        <begin position="794"/>
        <end position="831"/>
    </location>
</feature>
<gene>
    <name evidence="2" type="ORF">GH714_020545</name>
</gene>
<dbReference type="EMBL" id="JAAGAX010000015">
    <property type="protein sequence ID" value="KAF2291180.1"/>
    <property type="molecule type" value="Genomic_DNA"/>
</dbReference>
<evidence type="ECO:0000313" key="3">
    <source>
        <dbReference type="Proteomes" id="UP000467840"/>
    </source>
</evidence>
<protein>
    <submittedName>
        <fullName evidence="2">Uncharacterized protein</fullName>
    </submittedName>
</protein>
<comment type="caution">
    <text evidence="2">The sequence shown here is derived from an EMBL/GenBank/DDBJ whole genome shotgun (WGS) entry which is preliminary data.</text>
</comment>
<organism evidence="2 3">
    <name type="scientific">Hevea brasiliensis</name>
    <name type="common">Para rubber tree</name>
    <name type="synonym">Siphonia brasiliensis</name>
    <dbReference type="NCBI Taxonomy" id="3981"/>
    <lineage>
        <taxon>Eukaryota</taxon>
        <taxon>Viridiplantae</taxon>
        <taxon>Streptophyta</taxon>
        <taxon>Embryophyta</taxon>
        <taxon>Tracheophyta</taxon>
        <taxon>Spermatophyta</taxon>
        <taxon>Magnoliopsida</taxon>
        <taxon>eudicotyledons</taxon>
        <taxon>Gunneridae</taxon>
        <taxon>Pentapetalae</taxon>
        <taxon>rosids</taxon>
        <taxon>fabids</taxon>
        <taxon>Malpighiales</taxon>
        <taxon>Euphorbiaceae</taxon>
        <taxon>Crotonoideae</taxon>
        <taxon>Micrandreae</taxon>
        <taxon>Hevea</taxon>
    </lineage>
</organism>